<dbReference type="InterPro" id="IPR045063">
    <property type="entry name" value="Dynamin_N"/>
</dbReference>
<sequence>MSTIQLQEKLHGYGQWRDELIRATERYTHWMDSLDIASEGSQEAIRRVMDTLVNERLMVAFVAEFSRGKTELINALFFADTGLRLLPSLPGRTTMCPTEIFHDPSQGSYIRLLPIESRLSDMTLNEYKQNPYKWLHIDLDHNFPLQMQEAFQELAAVKKVSQADAVKLGLFNPDVPMQGSTGLLDAVEIPCWRHALISFPHTLLKEGLAILDTPGLNALGTEPELTLRMLPSAQAIIFLLAADTGVTNSDLEIWNHYVRGPSLTGKNRLAVAMNKIDTLWDDDLQGEEVVDRSIRSQVKAISNALGVDESLIFPVSAKKGLMAKVRRDDILLAKSGLRGIEDYLTNTVICNRQHILREVVVASMGQLVNESVNHLVIEIGEANRHLQEMRQIDTSNHDMTRRLMEETKKDQMDYLASVEIFQSCHRAFVQQLVHLGKVLSAANIDPIVRNARRQMLSSLTTPGMKKAMKGVLQSLRSAMDQSMVRADEAENLIQVIYGRFEDEYKFADLNKPQVFSLEDYQIELERIFEEGEEFRQSTYTTLMEQSTAVHRLYSTVIAEARDLFAKAHQNTNEWGSNALTPLAHRIKDRKLMIDNRLGVLRKVTGSNETLEAEIAELEKRLVMLNKKLYEIQEILQIVTAAVPSA</sequence>
<feature type="domain" description="Dynamin N-terminal" evidence="2">
    <location>
        <begin position="59"/>
        <end position="258"/>
    </location>
</feature>
<evidence type="ECO:0000256" key="1">
    <source>
        <dbReference type="SAM" id="Coils"/>
    </source>
</evidence>
<keyword evidence="1" id="KW-0175">Coiled coil</keyword>
<dbReference type="PANTHER" id="PTHR43681">
    <property type="entry name" value="TRANSMEMBRANE GTPASE FZO"/>
    <property type="match status" value="1"/>
</dbReference>
<dbReference type="AlphaFoldDB" id="A0A2W4SDX3"/>
<organism evidence="3 4">
    <name type="scientific">Candidatus Methylumidiphilus alinenensis</name>
    <dbReference type="NCBI Taxonomy" id="2202197"/>
    <lineage>
        <taxon>Bacteria</taxon>
        <taxon>Pseudomonadati</taxon>
        <taxon>Pseudomonadota</taxon>
        <taxon>Gammaproteobacteria</taxon>
        <taxon>Methylococcales</taxon>
        <taxon>Candidatus Methylumidiphilus</taxon>
    </lineage>
</organism>
<dbReference type="SUPFAM" id="SSF52540">
    <property type="entry name" value="P-loop containing nucleoside triphosphate hydrolases"/>
    <property type="match status" value="1"/>
</dbReference>
<dbReference type="Gene3D" id="3.40.50.300">
    <property type="entry name" value="P-loop containing nucleotide triphosphate hydrolases"/>
    <property type="match status" value="1"/>
</dbReference>
<dbReference type="Proteomes" id="UP000249396">
    <property type="component" value="Unassembled WGS sequence"/>
</dbReference>
<name>A0A2W4SDX3_9GAMM</name>
<dbReference type="InterPro" id="IPR051943">
    <property type="entry name" value="TRAFAC_Dynamin-like_GTPase"/>
</dbReference>
<evidence type="ECO:0000259" key="2">
    <source>
        <dbReference type="Pfam" id="PF00350"/>
    </source>
</evidence>
<dbReference type="EMBL" id="QJPH01000508">
    <property type="protein sequence ID" value="PZN71824.1"/>
    <property type="molecule type" value="Genomic_DNA"/>
</dbReference>
<dbReference type="PANTHER" id="PTHR43681:SF1">
    <property type="entry name" value="SARCALUMENIN"/>
    <property type="match status" value="1"/>
</dbReference>
<evidence type="ECO:0000313" key="3">
    <source>
        <dbReference type="EMBL" id="PZN71824.1"/>
    </source>
</evidence>
<gene>
    <name evidence="3" type="ORF">DM484_25670</name>
</gene>
<protein>
    <submittedName>
        <fullName evidence="3">Dynamin family protein</fullName>
    </submittedName>
</protein>
<dbReference type="InterPro" id="IPR027417">
    <property type="entry name" value="P-loop_NTPase"/>
</dbReference>
<reference evidence="3 4" key="1">
    <citation type="journal article" date="2018" name="Aquat. Microb. Ecol.">
        <title>Gammaproteobacterial methanotrophs dominate.</title>
        <authorList>
            <person name="Rissanen A.J."/>
            <person name="Saarenheimo J."/>
            <person name="Tiirola M."/>
            <person name="Peura S."/>
            <person name="Aalto S.L."/>
            <person name="Karvinen A."/>
            <person name="Nykanen H."/>
        </authorList>
    </citation>
    <scope>NUCLEOTIDE SEQUENCE [LARGE SCALE GENOMIC DNA]</scope>
    <source>
        <strain evidence="3">AMbin10</strain>
    </source>
</reference>
<feature type="coiled-coil region" evidence="1">
    <location>
        <begin position="600"/>
        <end position="634"/>
    </location>
</feature>
<comment type="caution">
    <text evidence="3">The sequence shown here is derived from an EMBL/GenBank/DDBJ whole genome shotgun (WGS) entry which is preliminary data.</text>
</comment>
<proteinExistence type="predicted"/>
<evidence type="ECO:0000313" key="4">
    <source>
        <dbReference type="Proteomes" id="UP000249396"/>
    </source>
</evidence>
<dbReference type="Pfam" id="PF00350">
    <property type="entry name" value="Dynamin_N"/>
    <property type="match status" value="1"/>
</dbReference>
<accession>A0A2W4SDX3</accession>